<evidence type="ECO:0000313" key="6">
    <source>
        <dbReference type="EMBL" id="KAK0319944.1"/>
    </source>
</evidence>
<evidence type="ECO:0000313" key="9">
    <source>
        <dbReference type="Proteomes" id="UP001175353"/>
    </source>
</evidence>
<evidence type="ECO:0000256" key="3">
    <source>
        <dbReference type="ARBA" id="ARBA00023274"/>
    </source>
</evidence>
<organism evidence="6 8">
    <name type="scientific">Friedmanniomyces endolithicus</name>
    <dbReference type="NCBI Taxonomy" id="329885"/>
    <lineage>
        <taxon>Eukaryota</taxon>
        <taxon>Fungi</taxon>
        <taxon>Dikarya</taxon>
        <taxon>Ascomycota</taxon>
        <taxon>Pezizomycotina</taxon>
        <taxon>Dothideomycetes</taxon>
        <taxon>Dothideomycetidae</taxon>
        <taxon>Mycosphaerellales</taxon>
        <taxon>Teratosphaeriaceae</taxon>
        <taxon>Friedmanniomyces</taxon>
    </lineage>
</organism>
<feature type="region of interest" description="Disordered" evidence="5">
    <location>
        <begin position="165"/>
        <end position="184"/>
    </location>
</feature>
<gene>
    <name evidence="6" type="primary">MRP20_1</name>
    <name evidence="6" type="ORF">LTR82_008879</name>
    <name evidence="7" type="ORF">LTR91_000476</name>
</gene>
<keyword evidence="2 6" id="KW-0689">Ribosomal protein</keyword>
<evidence type="ECO:0000256" key="4">
    <source>
        <dbReference type="ARBA" id="ARBA00039977"/>
    </source>
</evidence>
<dbReference type="Proteomes" id="UP001175353">
    <property type="component" value="Unassembled WGS sequence"/>
</dbReference>
<name>A0AAN6FLH7_9PEZI</name>
<evidence type="ECO:0000256" key="2">
    <source>
        <dbReference type="ARBA" id="ARBA00022980"/>
    </source>
</evidence>
<dbReference type="AlphaFoldDB" id="A0AAN6FLH7"/>
<dbReference type="PANTHER" id="PTHR12059:SF5">
    <property type="entry name" value="LARGE RIBOSOMAL SUBUNIT PROTEIN UL23M"/>
    <property type="match status" value="1"/>
</dbReference>
<dbReference type="Gene3D" id="3.30.70.330">
    <property type="match status" value="1"/>
</dbReference>
<dbReference type="GO" id="GO:0005762">
    <property type="term" value="C:mitochondrial large ribosomal subunit"/>
    <property type="evidence" value="ECO:0007669"/>
    <property type="project" value="TreeGrafter"/>
</dbReference>
<evidence type="ECO:0000313" key="8">
    <source>
        <dbReference type="Proteomes" id="UP001168146"/>
    </source>
</evidence>
<comment type="similarity">
    <text evidence="1">Belongs to the universal ribosomal protein uL23 family.</text>
</comment>
<dbReference type="Proteomes" id="UP001168146">
    <property type="component" value="Unassembled WGS sequence"/>
</dbReference>
<keyword evidence="9" id="KW-1185">Reference proteome</keyword>
<evidence type="ECO:0000313" key="7">
    <source>
        <dbReference type="EMBL" id="KAK1015451.1"/>
    </source>
</evidence>
<feature type="region of interest" description="Disordered" evidence="5">
    <location>
        <begin position="70"/>
        <end position="89"/>
    </location>
</feature>
<reference evidence="6" key="1">
    <citation type="submission" date="2021-12" db="EMBL/GenBank/DDBJ databases">
        <title>Black yeast isolated from Biological Soil Crust.</title>
        <authorList>
            <person name="Kurbessoian T."/>
        </authorList>
    </citation>
    <scope>NUCLEOTIDE SEQUENCE</scope>
    <source>
        <strain evidence="6">CCFEE 5208</strain>
    </source>
</reference>
<comment type="caution">
    <text evidence="6">The sequence shown here is derived from an EMBL/GenBank/DDBJ whole genome shotgun (WGS) entry which is preliminary data.</text>
</comment>
<dbReference type="PANTHER" id="PTHR12059">
    <property type="entry name" value="RIBOSOMAL PROTEIN L23-RELATED"/>
    <property type="match status" value="1"/>
</dbReference>
<dbReference type="EMBL" id="JAUJLE010000002">
    <property type="protein sequence ID" value="KAK1015451.1"/>
    <property type="molecule type" value="Genomic_DNA"/>
</dbReference>
<dbReference type="SUPFAM" id="SSF54189">
    <property type="entry name" value="Ribosomal proteins S24e, L23 and L15e"/>
    <property type="match status" value="1"/>
</dbReference>
<dbReference type="InterPro" id="IPR012678">
    <property type="entry name" value="Ribosomal_uL23/eL15/eS24_sf"/>
</dbReference>
<proteinExistence type="inferred from homology"/>
<protein>
    <recommendedName>
        <fullName evidence="4">Large ribosomal subunit protein uL23m</fullName>
    </recommendedName>
</protein>
<feature type="compositionally biased region" description="Polar residues" evidence="5">
    <location>
        <begin position="70"/>
        <end position="81"/>
    </location>
</feature>
<dbReference type="InterPro" id="IPR012677">
    <property type="entry name" value="Nucleotide-bd_a/b_plait_sf"/>
</dbReference>
<dbReference type="InterPro" id="IPR013025">
    <property type="entry name" value="Ribosomal_uL23-like"/>
</dbReference>
<sequence>MATGPLFRIGKKELYLPNFTIIFKHTPSQPATSATFLVPLWFNKFDLRDYLYHAYNLTIGSSIRSYVQQSRTRQGANQGSARPQYKRWHRPRATKRMMVELDRPFVWPAEPEDYKPWNKEEMKIANEDQAEYQKRAGGDKDTLDVPQERRVKMREQARALLEGKQQWRPGGGRLAEGVGMYDRR</sequence>
<accession>A0AAN6FLH7</accession>
<keyword evidence="3" id="KW-0687">Ribonucleoprotein</keyword>
<dbReference type="GO" id="GO:0032543">
    <property type="term" value="P:mitochondrial translation"/>
    <property type="evidence" value="ECO:0007669"/>
    <property type="project" value="TreeGrafter"/>
</dbReference>
<dbReference type="GO" id="GO:0003735">
    <property type="term" value="F:structural constituent of ribosome"/>
    <property type="evidence" value="ECO:0007669"/>
    <property type="project" value="InterPro"/>
</dbReference>
<dbReference type="EMBL" id="JASUXU010000027">
    <property type="protein sequence ID" value="KAK0319944.1"/>
    <property type="molecule type" value="Genomic_DNA"/>
</dbReference>
<evidence type="ECO:0000256" key="1">
    <source>
        <dbReference type="ARBA" id="ARBA00006700"/>
    </source>
</evidence>
<reference evidence="7" key="2">
    <citation type="submission" date="2023-06" db="EMBL/GenBank/DDBJ databases">
        <title>Black Yeasts Isolated from many extreme environments.</title>
        <authorList>
            <person name="Coleine C."/>
            <person name="Stajich J.E."/>
            <person name="Selbmann L."/>
        </authorList>
    </citation>
    <scope>NUCLEOTIDE SEQUENCE</scope>
    <source>
        <strain evidence="7">CCFEE 5200</strain>
    </source>
</reference>
<evidence type="ECO:0000256" key="5">
    <source>
        <dbReference type="SAM" id="MobiDB-lite"/>
    </source>
</evidence>